<dbReference type="Proteomes" id="UP000002066">
    <property type="component" value="Plasmid pSFLA02"/>
</dbReference>
<dbReference type="EMBL" id="CP002477">
    <property type="protein sequence ID" value="ADW08054.1"/>
    <property type="molecule type" value="Genomic_DNA"/>
</dbReference>
<evidence type="ECO:0000256" key="1">
    <source>
        <dbReference type="SAM" id="Phobius"/>
    </source>
</evidence>
<reference evidence="3 4" key="2">
    <citation type="submission" date="2011-01" db="EMBL/GenBank/DDBJ databases">
        <title>Complete sequence of plasmid2 of Streptomyces flavogriseus ATCC 33331.</title>
        <authorList>
            <consortium name="US DOE Joint Genome Institute"/>
            <person name="Lucas S."/>
            <person name="Copeland A."/>
            <person name="Lapidus A."/>
            <person name="Cheng J.-F."/>
            <person name="Goodwin L."/>
            <person name="Pitluck S."/>
            <person name="Davenport K."/>
            <person name="Detter J.C."/>
            <person name="Han C."/>
            <person name="Tapia R."/>
            <person name="Land M."/>
            <person name="Hauser L."/>
            <person name="Kyrpides N."/>
            <person name="Ivanova N."/>
            <person name="Ovchinnikova G."/>
            <person name="Pagani I."/>
            <person name="Brumm P."/>
            <person name="Mead D."/>
            <person name="Woyke T."/>
        </authorList>
    </citation>
    <scope>NUCLEOTIDE SEQUENCE [LARGE SCALE GENOMIC DNA]</scope>
    <source>
        <strain evidence="3">ATCC 33331</strain>
        <strain evidence="4">ATCC 33331 / IAF-45CD</strain>
        <plasmid evidence="3 4">pSFLA02</plasmid>
    </source>
</reference>
<dbReference type="KEGG" id="sfa:Sfla_6447"/>
<name>A0A8D4BDY2_STRFA</name>
<feature type="transmembrane region" description="Helical" evidence="1">
    <location>
        <begin position="38"/>
        <end position="57"/>
    </location>
</feature>
<reference evidence="2 4" key="1">
    <citation type="submission" date="2011-01" db="EMBL/GenBank/DDBJ databases">
        <title>Complete sequence of plasmid1 of Streptomyces flavogriseus ATCC 33331.</title>
        <authorList>
            <consortium name="US DOE Joint Genome Institute"/>
            <person name="Lucas S."/>
            <person name="Copeland A."/>
            <person name="Lapidus A."/>
            <person name="Cheng J.-F."/>
            <person name="Goodwin L."/>
            <person name="Pitluck S."/>
            <person name="Davenport K."/>
            <person name="Detter J.C."/>
            <person name="Han C."/>
            <person name="Tapia R."/>
            <person name="Land M."/>
            <person name="Hauser L."/>
            <person name="Kyrpides N."/>
            <person name="Ivanova N."/>
            <person name="Ovchinnikova G."/>
            <person name="Pagani I."/>
            <person name="Brumm P."/>
            <person name="Mead D."/>
            <person name="Woyke T."/>
        </authorList>
    </citation>
    <scope>NUCLEOTIDE SEQUENCE [LARGE SCALE GENOMIC DNA]</scope>
    <source>
        <strain evidence="2">ATCC 33331</strain>
        <strain evidence="4">ATCC 33331 / IAF-45CD</strain>
        <plasmid evidence="2 4">pSFLA01</plasmid>
    </source>
</reference>
<evidence type="ECO:0000313" key="2">
    <source>
        <dbReference type="EMBL" id="ADW07786.1"/>
    </source>
</evidence>
<keyword evidence="1" id="KW-1133">Transmembrane helix</keyword>
<accession>A0A8D4BDY2</accession>
<dbReference type="Proteomes" id="UP000002066">
    <property type="component" value="Plasmid pSFLA01"/>
</dbReference>
<evidence type="ECO:0000313" key="3">
    <source>
        <dbReference type="EMBL" id="ADW08054.1"/>
    </source>
</evidence>
<dbReference type="EMBL" id="CP002476">
    <property type="protein sequence ID" value="ADW07786.1"/>
    <property type="molecule type" value="Genomic_DNA"/>
</dbReference>
<dbReference type="KEGG" id="sfa:Sfla_6767"/>
<geneLocation type="plasmid" evidence="2 4">
    <name>pSFLA01</name>
</geneLocation>
<organism evidence="3 4">
    <name type="scientific">Streptomyces pratensis (strain ATCC 33331 / IAF-45CD)</name>
    <dbReference type="NCBI Taxonomy" id="591167"/>
    <lineage>
        <taxon>Bacteria</taxon>
        <taxon>Bacillati</taxon>
        <taxon>Actinomycetota</taxon>
        <taxon>Actinomycetes</taxon>
        <taxon>Kitasatosporales</taxon>
        <taxon>Streptomycetaceae</taxon>
        <taxon>Streptomyces</taxon>
    </lineage>
</organism>
<geneLocation type="plasmid" evidence="3 4">
    <name>pSFLA02</name>
</geneLocation>
<sequence length="59" mass="6222">MPTSDRPLLLLLLVLVVGLVLGALAYLSYEHPALTEPLTLVLAGAAVLVPCIALTVTRR</sequence>
<keyword evidence="1" id="KW-0472">Membrane</keyword>
<proteinExistence type="predicted"/>
<dbReference type="AlphaFoldDB" id="A0A8D4BDY2"/>
<gene>
    <name evidence="2" type="ORF">Sfla_6447</name>
    <name evidence="3" type="ORF">Sfla_6767</name>
</gene>
<keyword evidence="3" id="KW-0614">Plasmid</keyword>
<protein>
    <submittedName>
        <fullName evidence="3">Uncharacterized protein</fullName>
    </submittedName>
</protein>
<keyword evidence="1" id="KW-0812">Transmembrane</keyword>
<evidence type="ECO:0000313" key="4">
    <source>
        <dbReference type="Proteomes" id="UP000002066"/>
    </source>
</evidence>